<feature type="transmembrane region" description="Helical" evidence="25">
    <location>
        <begin position="300"/>
        <end position="322"/>
    </location>
</feature>
<dbReference type="HOGENOM" id="CLU_001265_62_1_6"/>
<dbReference type="EMBL" id="LN681225">
    <property type="protein sequence ID" value="CEK10932.1"/>
    <property type="molecule type" value="Genomic_DNA"/>
</dbReference>
<accession>A0A0A8UV05</accession>
<feature type="transmembrane region" description="Helical" evidence="25">
    <location>
        <begin position="161"/>
        <end position="180"/>
    </location>
</feature>
<comment type="subunit">
    <text evidence="24">Homodimer. Interacts with lysosomal protein GLMP (via lumenal domain); the interaction starts while both proteins are still in the endoplasmic reticulum and is required for stabilization of MFSD1 in lysosomes but has no direct effect on its targeting to lysosomes or transporter activity.</text>
</comment>
<evidence type="ECO:0000256" key="5">
    <source>
        <dbReference type="ARBA" id="ARBA00022989"/>
    </source>
</evidence>
<comment type="catalytic activity">
    <reaction evidence="13">
        <text>L-alpha-aminoacyl-L-lysine(out) = L-alpha-aminoacyl-L-lysine(in)</text>
        <dbReference type="Rhea" id="RHEA:79383"/>
        <dbReference type="ChEBI" id="CHEBI:229966"/>
    </reaction>
</comment>
<evidence type="ECO:0000256" key="6">
    <source>
        <dbReference type="ARBA" id="ARBA00023136"/>
    </source>
</evidence>
<comment type="catalytic activity">
    <reaction evidence="16">
        <text>L-lysyl-L-lysine(out) = L-lysyl-L-lysine(in)</text>
        <dbReference type="Rhea" id="RHEA:79403"/>
        <dbReference type="ChEBI" id="CHEBI:229956"/>
    </reaction>
</comment>
<evidence type="ECO:0000256" key="23">
    <source>
        <dbReference type="ARBA" id="ARBA00045709"/>
    </source>
</evidence>
<evidence type="ECO:0000256" key="19">
    <source>
        <dbReference type="ARBA" id="ARBA00044919"/>
    </source>
</evidence>
<comment type="catalytic activity">
    <reaction evidence="12">
        <text>L-lysyl-L-alpha-amino acid(out) = L-lysyl-L-alpha-amino acid(in)</text>
        <dbReference type="Rhea" id="RHEA:79387"/>
        <dbReference type="ChEBI" id="CHEBI:229965"/>
    </reaction>
</comment>
<evidence type="ECO:0000256" key="4">
    <source>
        <dbReference type="ARBA" id="ARBA00022692"/>
    </source>
</evidence>
<comment type="catalytic activity">
    <reaction evidence="17">
        <text>L-arginyl-glycine(out) = L-arginyl-glycine(in)</text>
        <dbReference type="Rhea" id="RHEA:79391"/>
        <dbReference type="ChEBI" id="CHEBI:229955"/>
    </reaction>
</comment>
<feature type="transmembrane region" description="Helical" evidence="25">
    <location>
        <begin position="126"/>
        <end position="149"/>
    </location>
</feature>
<comment type="subcellular location">
    <subcellularLocation>
        <location evidence="1">Lysosome membrane</location>
        <topology evidence="1">Multi-pass membrane protein</topology>
    </subcellularLocation>
</comment>
<keyword evidence="3" id="KW-0813">Transport</keyword>
<evidence type="ECO:0000256" key="10">
    <source>
        <dbReference type="ARBA" id="ARBA00044881"/>
    </source>
</evidence>
<comment type="catalytic activity">
    <reaction evidence="11">
        <text>L-alpha-aminoacyl-L-histidine(out) = L-alpha-aminoacyl-L-histidine(in)</text>
        <dbReference type="Rhea" id="RHEA:79375"/>
        <dbReference type="ChEBI" id="CHEBI:229967"/>
    </reaction>
</comment>
<dbReference type="PROSITE" id="PS50850">
    <property type="entry name" value="MFS"/>
    <property type="match status" value="1"/>
</dbReference>
<evidence type="ECO:0000256" key="7">
    <source>
        <dbReference type="ARBA" id="ARBA00023228"/>
    </source>
</evidence>
<dbReference type="PATRIC" id="fig|449.7.peg.2231"/>
<keyword evidence="28" id="KW-1185">Reference proteome</keyword>
<evidence type="ECO:0000256" key="2">
    <source>
        <dbReference type="ARBA" id="ARBA00008335"/>
    </source>
</evidence>
<evidence type="ECO:0000256" key="25">
    <source>
        <dbReference type="SAM" id="Phobius"/>
    </source>
</evidence>
<dbReference type="PANTHER" id="PTHR23512:SF3">
    <property type="entry name" value="MAJOR FACILITATOR SUPERFAMILY DOMAIN-CONTAINING PROTEIN 1"/>
    <property type="match status" value="1"/>
</dbReference>
<evidence type="ECO:0000256" key="9">
    <source>
        <dbReference type="ARBA" id="ARBA00044878"/>
    </source>
</evidence>
<dbReference type="PANTHER" id="PTHR23512">
    <property type="entry name" value="MAJOR FACILITATOR SUPERFAMILY DOMAIN-CONTAINING PROTEIN 1"/>
    <property type="match status" value="1"/>
</dbReference>
<feature type="transmembrane region" description="Helical" evidence="25">
    <location>
        <begin position="71"/>
        <end position="90"/>
    </location>
</feature>
<evidence type="ECO:0000256" key="15">
    <source>
        <dbReference type="ARBA" id="ARBA00044899"/>
    </source>
</evidence>
<dbReference type="KEGG" id="lha:LHA_1900"/>
<dbReference type="GO" id="GO:0022857">
    <property type="term" value="F:transmembrane transporter activity"/>
    <property type="evidence" value="ECO:0007669"/>
    <property type="project" value="InterPro"/>
</dbReference>
<evidence type="ECO:0000256" key="18">
    <source>
        <dbReference type="ARBA" id="ARBA00044912"/>
    </source>
</evidence>
<feature type="transmembrane region" description="Helical" evidence="25">
    <location>
        <begin position="334"/>
        <end position="359"/>
    </location>
</feature>
<evidence type="ECO:0000259" key="26">
    <source>
        <dbReference type="PROSITE" id="PS50850"/>
    </source>
</evidence>
<evidence type="ECO:0000256" key="22">
    <source>
        <dbReference type="ARBA" id="ARBA00045018"/>
    </source>
</evidence>
<evidence type="ECO:0000256" key="16">
    <source>
        <dbReference type="ARBA" id="ARBA00044900"/>
    </source>
</evidence>
<dbReference type="Proteomes" id="UP000032803">
    <property type="component" value="Chromosome I"/>
</dbReference>
<comment type="catalytic activity">
    <reaction evidence="20">
        <text>L-lysyl-glycine(out) = L-lysyl-glycine(in)</text>
        <dbReference type="Rhea" id="RHEA:79407"/>
        <dbReference type="ChEBI" id="CHEBI:191202"/>
    </reaction>
</comment>
<dbReference type="AlphaFoldDB" id="A0A0A8UV05"/>
<dbReference type="GO" id="GO:0005765">
    <property type="term" value="C:lysosomal membrane"/>
    <property type="evidence" value="ECO:0007669"/>
    <property type="project" value="UniProtKB-SubCell"/>
</dbReference>
<feature type="transmembrane region" description="Helical" evidence="25">
    <location>
        <begin position="210"/>
        <end position="236"/>
    </location>
</feature>
<feature type="transmembrane region" description="Helical" evidence="25">
    <location>
        <begin position="45"/>
        <end position="64"/>
    </location>
</feature>
<reference evidence="28" key="1">
    <citation type="submission" date="2014-09" db="EMBL/GenBank/DDBJ databases">
        <authorList>
            <person name="Gomez-Valero L."/>
        </authorList>
    </citation>
    <scope>NUCLEOTIDE SEQUENCE [LARGE SCALE GENOMIC DNA]</scope>
    <source>
        <strain evidence="28">ATCC35250</strain>
    </source>
</reference>
<dbReference type="InterPro" id="IPR011701">
    <property type="entry name" value="MFS"/>
</dbReference>
<feature type="transmembrane region" description="Helical" evidence="25">
    <location>
        <begin position="96"/>
        <end position="114"/>
    </location>
</feature>
<comment type="catalytic activity">
    <reaction evidence="8">
        <text>L-lysyl-L-alanine(out) = L-lysyl-L-alanine(in)</text>
        <dbReference type="Rhea" id="RHEA:79399"/>
        <dbReference type="ChEBI" id="CHEBI:229954"/>
    </reaction>
</comment>
<keyword evidence="5 25" id="KW-1133">Transmembrane helix</keyword>
<evidence type="ECO:0000313" key="28">
    <source>
        <dbReference type="Proteomes" id="UP000032803"/>
    </source>
</evidence>
<organism evidence="27 28">
    <name type="scientific">Legionella hackeliae</name>
    <dbReference type="NCBI Taxonomy" id="449"/>
    <lineage>
        <taxon>Bacteria</taxon>
        <taxon>Pseudomonadati</taxon>
        <taxon>Pseudomonadota</taxon>
        <taxon>Gammaproteobacteria</taxon>
        <taxon>Legionellales</taxon>
        <taxon>Legionellaceae</taxon>
        <taxon>Legionella</taxon>
    </lineage>
</organism>
<dbReference type="Gene3D" id="1.20.1250.20">
    <property type="entry name" value="MFS general substrate transporter like domains"/>
    <property type="match status" value="2"/>
</dbReference>
<keyword evidence="4 25" id="KW-0812">Transmembrane</keyword>
<evidence type="ECO:0000256" key="12">
    <source>
        <dbReference type="ARBA" id="ARBA00044891"/>
    </source>
</evidence>
<protein>
    <recommendedName>
        <fullName evidence="21">Lysosomal dipeptide transporter MFSD1</fullName>
    </recommendedName>
    <alternativeName>
        <fullName evidence="22">Major facilitator superfamily domain-containing protein 1</fullName>
    </alternativeName>
</protein>
<comment type="similarity">
    <text evidence="2">Belongs to the major facilitator superfamily.</text>
</comment>
<evidence type="ECO:0000256" key="3">
    <source>
        <dbReference type="ARBA" id="ARBA00022448"/>
    </source>
</evidence>
<comment type="function">
    <text evidence="23">Lysosomal dipeptide uniporter that selectively exports lysine, arginine or histidine-containing dipeptides with a net positive charge from the lysosome lumen into the cytosol. Could play a role in a specific type of protein O-glycosylation indirectly regulating macrophages migration and tissue invasion. Also essential for liver homeostasis.</text>
</comment>
<comment type="catalytic activity">
    <reaction evidence="19">
        <text>L-alanyl-L-lysine(out) = L-alanyl-L-lysine(in)</text>
        <dbReference type="Rhea" id="RHEA:79415"/>
        <dbReference type="ChEBI" id="CHEBI:192470"/>
    </reaction>
</comment>
<feature type="transmembrane region" description="Helical" evidence="25">
    <location>
        <begin position="12"/>
        <end position="33"/>
    </location>
</feature>
<dbReference type="RefSeq" id="WP_045106220.1">
    <property type="nucleotide sequence ID" value="NZ_LN681225.1"/>
</dbReference>
<dbReference type="InterPro" id="IPR036259">
    <property type="entry name" value="MFS_trans_sf"/>
</dbReference>
<comment type="catalytic activity">
    <reaction evidence="14">
        <text>L-aspartyl-L-lysine(out) = L-aspartyl-L-lysine(in)</text>
        <dbReference type="Rhea" id="RHEA:79411"/>
        <dbReference type="ChEBI" id="CHEBI:229953"/>
    </reaction>
</comment>
<dbReference type="STRING" id="449.LHA_1900"/>
<dbReference type="OrthoDB" id="9815624at2"/>
<comment type="catalytic activity">
    <reaction evidence="18">
        <text>L-histidyl-L-alpha-amino acid(out) = L-histidyl-L-alpha-amino acid(in)</text>
        <dbReference type="Rhea" id="RHEA:79379"/>
        <dbReference type="ChEBI" id="CHEBI:229964"/>
    </reaction>
</comment>
<evidence type="ECO:0000256" key="14">
    <source>
        <dbReference type="ARBA" id="ARBA00044898"/>
    </source>
</evidence>
<comment type="catalytic activity">
    <reaction evidence="10">
        <text>L-alpha-aminoacyl-L-arginine(out) = L-alpha-aminoacyl-L-arginine(in)</text>
        <dbReference type="Rhea" id="RHEA:79367"/>
        <dbReference type="ChEBI" id="CHEBI:229968"/>
    </reaction>
</comment>
<keyword evidence="6 25" id="KW-0472">Membrane</keyword>
<dbReference type="CDD" id="cd06174">
    <property type="entry name" value="MFS"/>
    <property type="match status" value="1"/>
</dbReference>
<evidence type="ECO:0000256" key="20">
    <source>
        <dbReference type="ARBA" id="ARBA00044924"/>
    </source>
</evidence>
<keyword evidence="7" id="KW-0458">Lysosome</keyword>
<dbReference type="InterPro" id="IPR052187">
    <property type="entry name" value="MFSD1"/>
</dbReference>
<feature type="transmembrane region" description="Helical" evidence="25">
    <location>
        <begin position="248"/>
        <end position="267"/>
    </location>
</feature>
<feature type="transmembrane region" description="Helical" evidence="25">
    <location>
        <begin position="276"/>
        <end position="294"/>
    </location>
</feature>
<dbReference type="InterPro" id="IPR020846">
    <property type="entry name" value="MFS_dom"/>
</dbReference>
<evidence type="ECO:0000256" key="13">
    <source>
        <dbReference type="ARBA" id="ARBA00044893"/>
    </source>
</evidence>
<feature type="domain" description="Major facilitator superfamily (MFS) profile" evidence="26">
    <location>
        <begin position="6"/>
        <end position="402"/>
    </location>
</feature>
<evidence type="ECO:0000256" key="24">
    <source>
        <dbReference type="ARBA" id="ARBA00046376"/>
    </source>
</evidence>
<evidence type="ECO:0000256" key="11">
    <source>
        <dbReference type="ARBA" id="ARBA00044884"/>
    </source>
</evidence>
<evidence type="ECO:0000313" key="27">
    <source>
        <dbReference type="EMBL" id="CEK10932.1"/>
    </source>
</evidence>
<comment type="catalytic activity">
    <reaction evidence="9">
        <text>L-histidyl-glycine(out) = L-histidyl-glycine(in)</text>
        <dbReference type="Rhea" id="RHEA:79395"/>
        <dbReference type="ChEBI" id="CHEBI:229957"/>
    </reaction>
</comment>
<dbReference type="SUPFAM" id="SSF103473">
    <property type="entry name" value="MFS general substrate transporter"/>
    <property type="match status" value="1"/>
</dbReference>
<proteinExistence type="inferred from homology"/>
<evidence type="ECO:0000256" key="21">
    <source>
        <dbReference type="ARBA" id="ARBA00044985"/>
    </source>
</evidence>
<evidence type="ECO:0000256" key="8">
    <source>
        <dbReference type="ARBA" id="ARBA00044876"/>
    </source>
</evidence>
<comment type="catalytic activity">
    <reaction evidence="15">
        <text>L-arginyl-L-alpha-amino acid(out) = L-arginyl-L-alpha-amino acid(in)</text>
        <dbReference type="Rhea" id="RHEA:79371"/>
        <dbReference type="ChEBI" id="CHEBI:84315"/>
    </reaction>
</comment>
<sequence>MASFIIWSLAALTYFYQYFMRVAVGSLSGYLMSDFSLTIFQINDLAVLFFISYVTFLLIAGILIDRFGVKIMLFLASFVAGVACFIFAYSTNEIQLIIGRFAMGASASFSLTGAQTIIRMYFSDRLFPIFSGLTLTVGVIGAIVGGLPLIEASRYEGWRIIMQYAGCGSITLAFLLYLFLGKKKQLHNSEYDFKHLMKDFKQFLKTRRAWLPGIYGGLMLSPIIAFASFWAAPFLITHYNYSLEFAEFLASFVFIGYACGSPAHALLAEKVGLKKAMISAPTVATICMILLLSIKLPLPLMIICLFIQGTTVGAFVLTMVITKLSTPQDIAASSFGFNVLISQLVGASVLWIIGHYIYIWHHVAVGKTRLYPVVSLYHAMYLLIAASLLAIVIASLIKIPVKEVTKS</sequence>
<gene>
    <name evidence="27" type="ORF">LHA_1900</name>
</gene>
<name>A0A0A8UV05_LEGHA</name>
<feature type="transmembrane region" description="Helical" evidence="25">
    <location>
        <begin position="379"/>
        <end position="397"/>
    </location>
</feature>
<evidence type="ECO:0000256" key="1">
    <source>
        <dbReference type="ARBA" id="ARBA00004155"/>
    </source>
</evidence>
<evidence type="ECO:0000256" key="17">
    <source>
        <dbReference type="ARBA" id="ARBA00044903"/>
    </source>
</evidence>
<dbReference type="Pfam" id="PF07690">
    <property type="entry name" value="MFS_1"/>
    <property type="match status" value="1"/>
</dbReference>